<sequence length="217" mass="22654">MGVIGGQPAAVTVVDLFKERGMKAEMQIEVEIYRRLRSLQGVYIPHLLAHGYIDGWQYFLATSLECPSLESNEAWPEDAAATTMSAIRALDKVHQLGVLHGDVSLHNFVFASGSAPEQALLQGFDCAQLAADAAQAAGVEAAVLLAEERRKLMYELGVDEQQQGVLGAGGSCGDGGWSGGSSGTGAQPAGAPARHGPPPPAAVVPSWLLRGPAATRP</sequence>
<evidence type="ECO:0000313" key="2">
    <source>
        <dbReference type="EMBL" id="KXZ53566.1"/>
    </source>
</evidence>
<name>A0A150GUL7_GONPE</name>
<dbReference type="PANTHER" id="PTHR37171">
    <property type="entry name" value="SERINE/THREONINE-PROTEIN KINASE YRZF-RELATED"/>
    <property type="match status" value="1"/>
</dbReference>
<evidence type="ECO:0008006" key="4">
    <source>
        <dbReference type="Google" id="ProtNLM"/>
    </source>
</evidence>
<keyword evidence="3" id="KW-1185">Reference proteome</keyword>
<dbReference type="OrthoDB" id="541154at2759"/>
<gene>
    <name evidence="2" type="ORF">GPECTOR_6g483</name>
</gene>
<evidence type="ECO:0000256" key="1">
    <source>
        <dbReference type="SAM" id="MobiDB-lite"/>
    </source>
</evidence>
<evidence type="ECO:0000313" key="3">
    <source>
        <dbReference type="Proteomes" id="UP000075714"/>
    </source>
</evidence>
<dbReference type="InterPro" id="IPR052396">
    <property type="entry name" value="Meiotic_Drive_Suppr_Kinase"/>
</dbReference>
<dbReference type="PANTHER" id="PTHR37171:SF1">
    <property type="entry name" value="SERINE_THREONINE-PROTEIN KINASE YRZF-RELATED"/>
    <property type="match status" value="1"/>
</dbReference>
<proteinExistence type="predicted"/>
<dbReference type="InterPro" id="IPR011009">
    <property type="entry name" value="Kinase-like_dom_sf"/>
</dbReference>
<dbReference type="AlphaFoldDB" id="A0A150GUL7"/>
<dbReference type="EMBL" id="LSYV01000007">
    <property type="protein sequence ID" value="KXZ53566.1"/>
    <property type="molecule type" value="Genomic_DNA"/>
</dbReference>
<organism evidence="2 3">
    <name type="scientific">Gonium pectorale</name>
    <name type="common">Green alga</name>
    <dbReference type="NCBI Taxonomy" id="33097"/>
    <lineage>
        <taxon>Eukaryota</taxon>
        <taxon>Viridiplantae</taxon>
        <taxon>Chlorophyta</taxon>
        <taxon>core chlorophytes</taxon>
        <taxon>Chlorophyceae</taxon>
        <taxon>CS clade</taxon>
        <taxon>Chlamydomonadales</taxon>
        <taxon>Volvocaceae</taxon>
        <taxon>Gonium</taxon>
    </lineage>
</organism>
<protein>
    <recommendedName>
        <fullName evidence="4">Protein kinase domain-containing protein</fullName>
    </recommendedName>
</protein>
<accession>A0A150GUL7</accession>
<dbReference type="Proteomes" id="UP000075714">
    <property type="component" value="Unassembled WGS sequence"/>
</dbReference>
<dbReference type="SUPFAM" id="SSF56112">
    <property type="entry name" value="Protein kinase-like (PK-like)"/>
    <property type="match status" value="1"/>
</dbReference>
<comment type="caution">
    <text evidence="2">The sequence shown here is derived from an EMBL/GenBank/DDBJ whole genome shotgun (WGS) entry which is preliminary data.</text>
</comment>
<feature type="compositionally biased region" description="Gly residues" evidence="1">
    <location>
        <begin position="171"/>
        <end position="183"/>
    </location>
</feature>
<reference evidence="3" key="1">
    <citation type="journal article" date="2016" name="Nat. Commun.">
        <title>The Gonium pectorale genome demonstrates co-option of cell cycle regulation during the evolution of multicellularity.</title>
        <authorList>
            <person name="Hanschen E.R."/>
            <person name="Marriage T.N."/>
            <person name="Ferris P.J."/>
            <person name="Hamaji T."/>
            <person name="Toyoda A."/>
            <person name="Fujiyama A."/>
            <person name="Neme R."/>
            <person name="Noguchi H."/>
            <person name="Minakuchi Y."/>
            <person name="Suzuki M."/>
            <person name="Kawai-Toyooka H."/>
            <person name="Smith D.R."/>
            <person name="Sparks H."/>
            <person name="Anderson J."/>
            <person name="Bakaric R."/>
            <person name="Luria V."/>
            <person name="Karger A."/>
            <person name="Kirschner M.W."/>
            <person name="Durand P.M."/>
            <person name="Michod R.E."/>
            <person name="Nozaki H."/>
            <person name="Olson B.J."/>
        </authorList>
    </citation>
    <scope>NUCLEOTIDE SEQUENCE [LARGE SCALE GENOMIC DNA]</scope>
    <source>
        <strain evidence="3">NIES-2863</strain>
    </source>
</reference>
<feature type="compositionally biased region" description="Low complexity" evidence="1">
    <location>
        <begin position="184"/>
        <end position="194"/>
    </location>
</feature>
<feature type="region of interest" description="Disordered" evidence="1">
    <location>
        <begin position="171"/>
        <end position="217"/>
    </location>
</feature>
<dbReference type="Gene3D" id="1.10.510.10">
    <property type="entry name" value="Transferase(Phosphotransferase) domain 1"/>
    <property type="match status" value="1"/>
</dbReference>